<evidence type="ECO:0000313" key="2">
    <source>
        <dbReference type="EMBL" id="KAK1314433.1"/>
    </source>
</evidence>
<feature type="compositionally biased region" description="Low complexity" evidence="1">
    <location>
        <begin position="33"/>
        <end position="44"/>
    </location>
</feature>
<dbReference type="AlphaFoldDB" id="A0AAV9ENP9"/>
<protein>
    <submittedName>
        <fullName evidence="2">Uncharacterized protein</fullName>
    </submittedName>
</protein>
<proteinExistence type="predicted"/>
<feature type="compositionally biased region" description="Low complexity" evidence="1">
    <location>
        <begin position="143"/>
        <end position="158"/>
    </location>
</feature>
<evidence type="ECO:0000313" key="3">
    <source>
        <dbReference type="Proteomes" id="UP001180020"/>
    </source>
</evidence>
<dbReference type="EMBL" id="JAUJYO010000006">
    <property type="protein sequence ID" value="KAK1314433.1"/>
    <property type="molecule type" value="Genomic_DNA"/>
</dbReference>
<dbReference type="InterPro" id="IPR012881">
    <property type="entry name" value="DUF1685"/>
</dbReference>
<feature type="compositionally biased region" description="Low complexity" evidence="1">
    <location>
        <begin position="1"/>
        <end position="14"/>
    </location>
</feature>
<sequence>MDMSTSTSTGGSESKMMEIDHDSFTTVMIKQTPPELSPLSSSSLWRNRKKKKKKNKVLSRQLSMRETSLELAWEKRKRRYLTRELSAKEAALNESLTDDDLDELKGSIELGFGFEEENGGHNLRGTLPALDLYFHVNRQLQVSSPSSASTPSDSRSCSFGSPSPRSPHHFSDSNWKICTPGDNPEDVKTRLRHWAQAVACSLKQQSR</sequence>
<feature type="region of interest" description="Disordered" evidence="1">
    <location>
        <begin position="1"/>
        <end position="61"/>
    </location>
</feature>
<dbReference type="Proteomes" id="UP001180020">
    <property type="component" value="Unassembled WGS sequence"/>
</dbReference>
<accession>A0AAV9ENP9</accession>
<keyword evidence="3" id="KW-1185">Reference proteome</keyword>
<dbReference type="PANTHER" id="PTHR31865">
    <property type="entry name" value="OSJNBA0071G03.3 PROTEIN"/>
    <property type="match status" value="1"/>
</dbReference>
<organism evidence="2 3">
    <name type="scientific">Acorus calamus</name>
    <name type="common">Sweet flag</name>
    <dbReference type="NCBI Taxonomy" id="4465"/>
    <lineage>
        <taxon>Eukaryota</taxon>
        <taxon>Viridiplantae</taxon>
        <taxon>Streptophyta</taxon>
        <taxon>Embryophyta</taxon>
        <taxon>Tracheophyta</taxon>
        <taxon>Spermatophyta</taxon>
        <taxon>Magnoliopsida</taxon>
        <taxon>Liliopsida</taxon>
        <taxon>Acoraceae</taxon>
        <taxon>Acorus</taxon>
    </lineage>
</organism>
<feature type="compositionally biased region" description="Basic residues" evidence="1">
    <location>
        <begin position="46"/>
        <end position="57"/>
    </location>
</feature>
<feature type="region of interest" description="Disordered" evidence="1">
    <location>
        <begin position="143"/>
        <end position="182"/>
    </location>
</feature>
<gene>
    <name evidence="2" type="ORF">QJS10_CPA06g02587</name>
</gene>
<evidence type="ECO:0000256" key="1">
    <source>
        <dbReference type="SAM" id="MobiDB-lite"/>
    </source>
</evidence>
<dbReference type="Pfam" id="PF07939">
    <property type="entry name" value="DUF1685"/>
    <property type="match status" value="1"/>
</dbReference>
<dbReference type="PANTHER" id="PTHR31865:SF3">
    <property type="entry name" value="PHOSPHODIESTERASE EPSILON-1, PUTATIVE (DUF1685)-RELATED"/>
    <property type="match status" value="1"/>
</dbReference>
<comment type="caution">
    <text evidence="2">The sequence shown here is derived from an EMBL/GenBank/DDBJ whole genome shotgun (WGS) entry which is preliminary data.</text>
</comment>
<name>A0AAV9ENP9_ACOCL</name>
<reference evidence="2" key="2">
    <citation type="submission" date="2023-06" db="EMBL/GenBank/DDBJ databases">
        <authorList>
            <person name="Ma L."/>
            <person name="Liu K.-W."/>
            <person name="Li Z."/>
            <person name="Hsiao Y.-Y."/>
            <person name="Qi Y."/>
            <person name="Fu T."/>
            <person name="Tang G."/>
            <person name="Zhang D."/>
            <person name="Sun W.-H."/>
            <person name="Liu D.-K."/>
            <person name="Li Y."/>
            <person name="Chen G.-Z."/>
            <person name="Liu X.-D."/>
            <person name="Liao X.-Y."/>
            <person name="Jiang Y.-T."/>
            <person name="Yu X."/>
            <person name="Hao Y."/>
            <person name="Huang J."/>
            <person name="Zhao X.-W."/>
            <person name="Ke S."/>
            <person name="Chen Y.-Y."/>
            <person name="Wu W.-L."/>
            <person name="Hsu J.-L."/>
            <person name="Lin Y.-F."/>
            <person name="Huang M.-D."/>
            <person name="Li C.-Y."/>
            <person name="Huang L."/>
            <person name="Wang Z.-W."/>
            <person name="Zhao X."/>
            <person name="Zhong W.-Y."/>
            <person name="Peng D.-H."/>
            <person name="Ahmad S."/>
            <person name="Lan S."/>
            <person name="Zhang J.-S."/>
            <person name="Tsai W.-C."/>
            <person name="Van De Peer Y."/>
            <person name="Liu Z.-J."/>
        </authorList>
    </citation>
    <scope>NUCLEOTIDE SEQUENCE</scope>
    <source>
        <strain evidence="2">CP</strain>
        <tissue evidence="2">Leaves</tissue>
    </source>
</reference>
<reference evidence="2" key="1">
    <citation type="journal article" date="2023" name="Nat. Commun.">
        <title>Diploid and tetraploid genomes of Acorus and the evolution of monocots.</title>
        <authorList>
            <person name="Ma L."/>
            <person name="Liu K.W."/>
            <person name="Li Z."/>
            <person name="Hsiao Y.Y."/>
            <person name="Qi Y."/>
            <person name="Fu T."/>
            <person name="Tang G.D."/>
            <person name="Zhang D."/>
            <person name="Sun W.H."/>
            <person name="Liu D.K."/>
            <person name="Li Y."/>
            <person name="Chen G.Z."/>
            <person name="Liu X.D."/>
            <person name="Liao X.Y."/>
            <person name="Jiang Y.T."/>
            <person name="Yu X."/>
            <person name="Hao Y."/>
            <person name="Huang J."/>
            <person name="Zhao X.W."/>
            <person name="Ke S."/>
            <person name="Chen Y.Y."/>
            <person name="Wu W.L."/>
            <person name="Hsu J.L."/>
            <person name="Lin Y.F."/>
            <person name="Huang M.D."/>
            <person name="Li C.Y."/>
            <person name="Huang L."/>
            <person name="Wang Z.W."/>
            <person name="Zhao X."/>
            <person name="Zhong W.Y."/>
            <person name="Peng D.H."/>
            <person name="Ahmad S."/>
            <person name="Lan S."/>
            <person name="Zhang J.S."/>
            <person name="Tsai W.C."/>
            <person name="Van de Peer Y."/>
            <person name="Liu Z.J."/>
        </authorList>
    </citation>
    <scope>NUCLEOTIDE SEQUENCE</scope>
    <source>
        <strain evidence="2">CP</strain>
    </source>
</reference>